<dbReference type="InterPro" id="IPR013783">
    <property type="entry name" value="Ig-like_fold"/>
</dbReference>
<dbReference type="PANTHER" id="PTHR11422:SF6">
    <property type="entry name" value="HEMICENTIN-1 ISOFORM X1"/>
    <property type="match status" value="1"/>
</dbReference>
<dbReference type="AlphaFoldDB" id="A0A8C9RQ67"/>
<protein>
    <submittedName>
        <fullName evidence="4">Uncharacterized LOC108922092</fullName>
    </submittedName>
</protein>
<reference evidence="4" key="3">
    <citation type="submission" date="2025-09" db="UniProtKB">
        <authorList>
            <consortium name="Ensembl"/>
        </authorList>
    </citation>
    <scope>IDENTIFICATION</scope>
</reference>
<keyword evidence="2" id="KW-0812">Transmembrane</keyword>
<dbReference type="SMART" id="SM00406">
    <property type="entry name" value="IGv"/>
    <property type="match status" value="1"/>
</dbReference>
<name>A0A8C9RQ67_SCLFO</name>
<evidence type="ECO:0000313" key="4">
    <source>
        <dbReference type="Ensembl" id="ENSSFOP00015021335.2"/>
    </source>
</evidence>
<keyword evidence="5" id="KW-1185">Reference proteome</keyword>
<dbReference type="PANTHER" id="PTHR11422">
    <property type="entry name" value="T-CELL SURFACE GLYCOPROTEIN CD4"/>
    <property type="match status" value="1"/>
</dbReference>
<proteinExistence type="predicted"/>
<dbReference type="Ensembl" id="ENSSFOT00015021574.2">
    <property type="protein sequence ID" value="ENSSFOP00015021335.2"/>
    <property type="gene ID" value="ENSSFOG00015013738.2"/>
</dbReference>
<evidence type="ECO:0000256" key="1">
    <source>
        <dbReference type="SAM" id="MobiDB-lite"/>
    </source>
</evidence>
<dbReference type="GeneTree" id="ENSGT00510000054197"/>
<gene>
    <name evidence="4" type="primary">cd4-2.2</name>
</gene>
<dbReference type="InterPro" id="IPR036179">
    <property type="entry name" value="Ig-like_dom_sf"/>
</dbReference>
<dbReference type="InterPro" id="IPR003598">
    <property type="entry name" value="Ig_sub2"/>
</dbReference>
<dbReference type="OrthoDB" id="6159398at2759"/>
<keyword evidence="2" id="KW-1133">Transmembrane helix</keyword>
<dbReference type="PROSITE" id="PS50835">
    <property type="entry name" value="IG_LIKE"/>
    <property type="match status" value="3"/>
</dbReference>
<feature type="compositionally biased region" description="Polar residues" evidence="1">
    <location>
        <begin position="129"/>
        <end position="143"/>
    </location>
</feature>
<dbReference type="InterPro" id="IPR007110">
    <property type="entry name" value="Ig-like_dom"/>
</dbReference>
<feature type="domain" description="Ig-like" evidence="3">
    <location>
        <begin position="79"/>
        <end position="175"/>
    </location>
</feature>
<dbReference type="Proteomes" id="UP000694397">
    <property type="component" value="Chromosome 18"/>
</dbReference>
<reference evidence="4 5" key="1">
    <citation type="submission" date="2019-04" db="EMBL/GenBank/DDBJ databases">
        <authorList>
            <consortium name="Wellcome Sanger Institute Data Sharing"/>
        </authorList>
    </citation>
    <scope>NUCLEOTIDE SEQUENCE [LARGE SCALE GENOMIC DNA]</scope>
</reference>
<feature type="domain" description="Ig-like" evidence="3">
    <location>
        <begin position="185"/>
        <end position="250"/>
    </location>
</feature>
<dbReference type="SUPFAM" id="SSF48726">
    <property type="entry name" value="Immunoglobulin"/>
    <property type="match status" value="3"/>
</dbReference>
<dbReference type="SMART" id="SM00409">
    <property type="entry name" value="IG"/>
    <property type="match status" value="3"/>
</dbReference>
<feature type="transmembrane region" description="Helical" evidence="2">
    <location>
        <begin position="397"/>
        <end position="420"/>
    </location>
</feature>
<feature type="region of interest" description="Disordered" evidence="1">
    <location>
        <begin position="123"/>
        <end position="143"/>
    </location>
</feature>
<sequence length="480" mass="54119">MLIGPLPPLSCPVVSSSCRCPASAPSRYRCKYHLIFDRKSLVSSEDSERDREKETEAVEKEMAYRPICLWSFFVLLLHPVTCDVYYMQEGKDITIACMMKQKEKVIKWMYNSKDIFVFQKSGPPRQGSAEMTSRSQPGPSSSLKIKNLQRLDTGKYECHSSGGKTEHQLYVVTVSTSPAGPLLHSSKATLNCGVEGRSPTKRIWKRPNGINVDTENGIASLSYVTLNDSGTWLCLIEDNGKEYKQELKINVLGLNGNISLSVEEGVSVTLPCILSSSLSYPAFNRFQLDRIKWQDHKGNILLSTKDKVPKNNEMLWGKIPKNVDLTREKLDTNFSVVLKNVKVDQSGNYTCSVVFSDSSSLEVKVNLEVNKQIAGNVVHPAPHENQSTTTPVLEQNLWLWIAVGVGCAILISLIIVAVLLHQRKKRIKRRMRKMKSLEQRMVARDYCVCNRAGDHPNGNRRERTSQEKGRRSEERRIAQS</sequence>
<feature type="domain" description="Ig-like" evidence="3">
    <location>
        <begin position="262"/>
        <end position="368"/>
    </location>
</feature>
<evidence type="ECO:0000313" key="5">
    <source>
        <dbReference type="Proteomes" id="UP000694397"/>
    </source>
</evidence>
<keyword evidence="2" id="KW-0472">Membrane</keyword>
<dbReference type="InterPro" id="IPR013106">
    <property type="entry name" value="Ig_V-set"/>
</dbReference>
<dbReference type="SMART" id="SM00408">
    <property type="entry name" value="IGc2"/>
    <property type="match status" value="3"/>
</dbReference>
<dbReference type="InterPro" id="IPR003599">
    <property type="entry name" value="Ig_sub"/>
</dbReference>
<accession>A0A8C9RQ67</accession>
<evidence type="ECO:0000256" key="2">
    <source>
        <dbReference type="SAM" id="Phobius"/>
    </source>
</evidence>
<evidence type="ECO:0000259" key="3">
    <source>
        <dbReference type="PROSITE" id="PS50835"/>
    </source>
</evidence>
<dbReference type="Pfam" id="PF07686">
    <property type="entry name" value="V-set"/>
    <property type="match status" value="2"/>
</dbReference>
<feature type="region of interest" description="Disordered" evidence="1">
    <location>
        <begin position="453"/>
        <end position="480"/>
    </location>
</feature>
<organism evidence="4 5">
    <name type="scientific">Scleropages formosus</name>
    <name type="common">Asian bonytongue</name>
    <name type="synonym">Osteoglossum formosum</name>
    <dbReference type="NCBI Taxonomy" id="113540"/>
    <lineage>
        <taxon>Eukaryota</taxon>
        <taxon>Metazoa</taxon>
        <taxon>Chordata</taxon>
        <taxon>Craniata</taxon>
        <taxon>Vertebrata</taxon>
        <taxon>Euteleostomi</taxon>
        <taxon>Actinopterygii</taxon>
        <taxon>Neopterygii</taxon>
        <taxon>Teleostei</taxon>
        <taxon>Osteoglossocephala</taxon>
        <taxon>Osteoglossomorpha</taxon>
        <taxon>Osteoglossiformes</taxon>
        <taxon>Osteoglossidae</taxon>
        <taxon>Scleropages</taxon>
    </lineage>
</organism>
<dbReference type="Gene3D" id="2.60.40.10">
    <property type="entry name" value="Immunoglobulins"/>
    <property type="match status" value="3"/>
</dbReference>
<reference evidence="4" key="2">
    <citation type="submission" date="2025-08" db="UniProtKB">
        <authorList>
            <consortium name="Ensembl"/>
        </authorList>
    </citation>
    <scope>IDENTIFICATION</scope>
</reference>